<comment type="function">
    <text evidence="7">May be involved in the transport of PQQ or its precursor to the periplasm.</text>
</comment>
<dbReference type="PANTHER" id="PTHR42663:SF7">
    <property type="entry name" value="COENZYME PQQ SYNTHESIS PROTEIN B"/>
    <property type="match status" value="1"/>
</dbReference>
<comment type="similarity">
    <text evidence="2 7">Belongs to the PqqB family.</text>
</comment>
<gene>
    <name evidence="7 9" type="primary">pqqB</name>
    <name evidence="9" type="ORF">TOI97_12270</name>
</gene>
<evidence type="ECO:0000256" key="1">
    <source>
        <dbReference type="ARBA" id="ARBA00004886"/>
    </source>
</evidence>
<comment type="pathway">
    <text evidence="1 7">Cofactor biosynthesis; pyrroloquinoline quinone biosynthesis.</text>
</comment>
<dbReference type="Gene3D" id="3.60.15.10">
    <property type="entry name" value="Ribonuclease Z/Hydroxyacylglutathione hydrolase-like"/>
    <property type="match status" value="1"/>
</dbReference>
<dbReference type="InterPro" id="IPR001279">
    <property type="entry name" value="Metallo-B-lactamas"/>
</dbReference>
<sequence length="304" mass="32921">MYIQILGSAAGGGFPQWNCNCHNCRGIRKGTVRATARTQSSIALSDDGVNWILCNASPDIRSQLEAFPALQPAREARDTAISGIILLDSQIDHVTGLLTLREGCPHDVWCTNMVHQDLISGFPVFNMLAHWNGGLNHHLIELDGQPFSVPACPSLSMTAVPLRSNAPPYSPRRDDPHPGNNIGLLIEDTRNGKKLFYAPGLGLMDTELEKAMRSADCLLVDGTVWRDDEMQVCGVGSKLGSEMGHLAQTGSGGMLEVLAQYPDARRVLIHINNTNPILNEDSAERAQVEAAGVEVAYDGMSIEL</sequence>
<evidence type="ECO:0000256" key="2">
    <source>
        <dbReference type="ARBA" id="ARBA00008481"/>
    </source>
</evidence>
<reference evidence="9 10" key="1">
    <citation type="submission" date="2023-12" db="EMBL/GenBank/DDBJ databases">
        <title>Denitrificimonas halotolerans sp. nov.,a novel species isolated from landfill leachate.</title>
        <authorList>
            <person name="Wang S."/>
        </authorList>
    </citation>
    <scope>NUCLEOTIDE SEQUENCE [LARGE SCALE GENOMIC DNA]</scope>
    <source>
        <strain evidence="9 10">JX-1</strain>
    </source>
</reference>
<comment type="caution">
    <text evidence="9">The sequence shown here is derived from an EMBL/GenBank/DDBJ whole genome shotgun (WGS) entry which is preliminary data.</text>
</comment>
<organism evidence="9 10">
    <name type="scientific">Denitrificimonas halotolerans</name>
    <dbReference type="NCBI Taxonomy" id="3098930"/>
    <lineage>
        <taxon>Bacteria</taxon>
        <taxon>Pseudomonadati</taxon>
        <taxon>Pseudomonadota</taxon>
        <taxon>Gammaproteobacteria</taxon>
        <taxon>Pseudomonadales</taxon>
        <taxon>Pseudomonadaceae</taxon>
        <taxon>Denitrificimonas</taxon>
    </lineage>
</organism>
<evidence type="ECO:0000256" key="7">
    <source>
        <dbReference type="HAMAP-Rule" id="MF_00653"/>
    </source>
</evidence>
<name>A0ABU5GTP6_9GAMM</name>
<dbReference type="NCBIfam" id="TIGR02108">
    <property type="entry name" value="PQQ_syn_pqqB"/>
    <property type="match status" value="1"/>
</dbReference>
<evidence type="ECO:0000313" key="10">
    <source>
        <dbReference type="Proteomes" id="UP001294570"/>
    </source>
</evidence>
<dbReference type="CDD" id="cd16274">
    <property type="entry name" value="PQQB-like_MBL-fold"/>
    <property type="match status" value="1"/>
</dbReference>
<evidence type="ECO:0000259" key="8">
    <source>
        <dbReference type="Pfam" id="PF12706"/>
    </source>
</evidence>
<feature type="domain" description="Metallo-beta-lactamase" evidence="8">
    <location>
        <begin position="50"/>
        <end position="271"/>
    </location>
</feature>
<dbReference type="Proteomes" id="UP001294570">
    <property type="component" value="Unassembled WGS sequence"/>
</dbReference>
<evidence type="ECO:0000256" key="3">
    <source>
        <dbReference type="ARBA" id="ARBA00015084"/>
    </source>
</evidence>
<evidence type="ECO:0000256" key="5">
    <source>
        <dbReference type="ARBA" id="ARBA00022905"/>
    </source>
</evidence>
<dbReference type="PANTHER" id="PTHR42663">
    <property type="entry name" value="HYDROLASE C777.06C-RELATED-RELATED"/>
    <property type="match status" value="1"/>
</dbReference>
<proteinExistence type="inferred from homology"/>
<dbReference type="Pfam" id="PF12706">
    <property type="entry name" value="Lactamase_B_2"/>
    <property type="match status" value="1"/>
</dbReference>
<evidence type="ECO:0000256" key="4">
    <source>
        <dbReference type="ARBA" id="ARBA00022448"/>
    </source>
</evidence>
<dbReference type="RefSeq" id="WP_321554420.1">
    <property type="nucleotide sequence ID" value="NZ_JAXIVU010000025.1"/>
</dbReference>
<dbReference type="SUPFAM" id="SSF56281">
    <property type="entry name" value="Metallo-hydrolase/oxidoreductase"/>
    <property type="match status" value="1"/>
</dbReference>
<accession>A0ABU5GTP6</accession>
<evidence type="ECO:0000313" key="9">
    <source>
        <dbReference type="EMBL" id="MDY7220338.1"/>
    </source>
</evidence>
<dbReference type="EMBL" id="JAXIVU010000025">
    <property type="protein sequence ID" value="MDY7220338.1"/>
    <property type="molecule type" value="Genomic_DNA"/>
</dbReference>
<keyword evidence="10" id="KW-1185">Reference proteome</keyword>
<dbReference type="HAMAP" id="MF_00653">
    <property type="entry name" value="PQQ_syn_PqqB"/>
    <property type="match status" value="1"/>
</dbReference>
<dbReference type="InterPro" id="IPR036866">
    <property type="entry name" value="RibonucZ/Hydroxyglut_hydro"/>
</dbReference>
<keyword evidence="4 7" id="KW-0813">Transport</keyword>
<keyword evidence="5 7" id="KW-0884">PQQ biosynthesis</keyword>
<protein>
    <recommendedName>
        <fullName evidence="3 7">Coenzyme PQQ synthesis protein B</fullName>
    </recommendedName>
    <alternativeName>
        <fullName evidence="6 7">Pyrroloquinoline quinone biosynthesis protein B</fullName>
    </alternativeName>
</protein>
<dbReference type="InterPro" id="IPR011842">
    <property type="entry name" value="PQQ_synth_PqqB"/>
</dbReference>
<evidence type="ECO:0000256" key="6">
    <source>
        <dbReference type="ARBA" id="ARBA00030966"/>
    </source>
</evidence>